<feature type="binding site" description="axial binding residue" evidence="6">
    <location>
        <position position="455"/>
    </location>
    <ligand>
        <name>heme</name>
        <dbReference type="ChEBI" id="CHEBI:30413"/>
    </ligand>
    <ligandPart>
        <name>Fe</name>
        <dbReference type="ChEBI" id="CHEBI:18248"/>
    </ligandPart>
</feature>
<proteinExistence type="inferred from homology"/>
<evidence type="ECO:0000256" key="1">
    <source>
        <dbReference type="ARBA" id="ARBA00001971"/>
    </source>
</evidence>
<evidence type="ECO:0000256" key="2">
    <source>
        <dbReference type="ARBA" id="ARBA00010617"/>
    </source>
</evidence>
<dbReference type="InterPro" id="IPR002403">
    <property type="entry name" value="Cyt_P450_E_grp-IV"/>
</dbReference>
<dbReference type="GO" id="GO:0020037">
    <property type="term" value="F:heme binding"/>
    <property type="evidence" value="ECO:0007669"/>
    <property type="project" value="InterPro"/>
</dbReference>
<reference evidence="8" key="1">
    <citation type="journal article" date="2019" name="Environ. Microbiol.">
        <title>Fungal ecological strategies reflected in gene transcription - a case study of two litter decomposers.</title>
        <authorList>
            <person name="Barbi F."/>
            <person name="Kohler A."/>
            <person name="Barry K."/>
            <person name="Baskaran P."/>
            <person name="Daum C."/>
            <person name="Fauchery L."/>
            <person name="Ihrmark K."/>
            <person name="Kuo A."/>
            <person name="LaButti K."/>
            <person name="Lipzen A."/>
            <person name="Morin E."/>
            <person name="Grigoriev I.V."/>
            <person name="Henrissat B."/>
            <person name="Lindahl B."/>
            <person name="Martin F."/>
        </authorList>
    </citation>
    <scope>NUCLEOTIDE SEQUENCE</scope>
    <source>
        <strain evidence="8">JB14</strain>
    </source>
</reference>
<evidence type="ECO:0000256" key="6">
    <source>
        <dbReference type="PIRSR" id="PIRSR602403-1"/>
    </source>
</evidence>
<evidence type="ECO:0000313" key="9">
    <source>
        <dbReference type="Proteomes" id="UP000799118"/>
    </source>
</evidence>
<dbReference type="Gene3D" id="1.10.630.10">
    <property type="entry name" value="Cytochrome P450"/>
    <property type="match status" value="1"/>
</dbReference>
<keyword evidence="9" id="KW-1185">Reference proteome</keyword>
<dbReference type="GO" id="GO:0005506">
    <property type="term" value="F:iron ion binding"/>
    <property type="evidence" value="ECO:0007669"/>
    <property type="project" value="InterPro"/>
</dbReference>
<evidence type="ECO:0000256" key="5">
    <source>
        <dbReference type="ARBA" id="ARBA00023004"/>
    </source>
</evidence>
<dbReference type="InterPro" id="IPR001128">
    <property type="entry name" value="Cyt_P450"/>
</dbReference>
<evidence type="ECO:0000256" key="4">
    <source>
        <dbReference type="ARBA" id="ARBA00023002"/>
    </source>
</evidence>
<dbReference type="OrthoDB" id="1844152at2759"/>
<dbReference type="GO" id="GO:0016705">
    <property type="term" value="F:oxidoreductase activity, acting on paired donors, with incorporation or reduction of molecular oxygen"/>
    <property type="evidence" value="ECO:0007669"/>
    <property type="project" value="InterPro"/>
</dbReference>
<sequence>MSPISLTPLSQALSLGAIFLLTLVIPKFIRWRARMNKLNAIPTVGSSGFFSSYESARRYKEHAREIILEGYQKYPGQAFKIPHVDRWEVIVSGKEMIEDMKKASDMDLSFEEAARETLQSDYTLGAAPAQDPYHITVVRTPLTRNLGARFDDIREEIVLAMEDQIPAKASEWIKVPMLYTTMKIISRTSNRFFVGAPLCRDPDYINLNIEYTVNAVMGAQTLRRYPTILKPIVRQLKTNVPASVKRATKHLEPLILERLRKEEEYGSSEWPDKPNDLISWLLDEAQGERRKNIVYNIVARVLNINFGAIHTTSITFTSSLFHLASNPELVQTLREEVEPIVKELGWTKAAMGQMRKLDSFMKETQRLSGNIGATSMGRMALRDFTFSNGTVIPAGTIVCVAAYAMNRDDEIYEEADKLNPFRFSDMRAQEGESTKHQMAGADPSYVLFGGGRHMCPGRFFAVNELKALLAHVLVTYDLKFENGGEYPPDEWRGAGVSPSRSTMVMFRKRVA</sequence>
<keyword evidence="6 7" id="KW-0349">Heme</keyword>
<name>A0A6A4H6L9_9AGAR</name>
<gene>
    <name evidence="8" type="ORF">BT96DRAFT_943936</name>
</gene>
<keyword evidence="5 6" id="KW-0408">Iron</keyword>
<dbReference type="PROSITE" id="PS00086">
    <property type="entry name" value="CYTOCHROME_P450"/>
    <property type="match status" value="1"/>
</dbReference>
<dbReference type="GO" id="GO:0004497">
    <property type="term" value="F:monooxygenase activity"/>
    <property type="evidence" value="ECO:0007669"/>
    <property type="project" value="UniProtKB-KW"/>
</dbReference>
<evidence type="ECO:0000313" key="8">
    <source>
        <dbReference type="EMBL" id="KAE9393370.1"/>
    </source>
</evidence>
<dbReference type="PANTHER" id="PTHR46206">
    <property type="entry name" value="CYTOCHROME P450"/>
    <property type="match status" value="1"/>
</dbReference>
<evidence type="ECO:0000256" key="3">
    <source>
        <dbReference type="ARBA" id="ARBA00022723"/>
    </source>
</evidence>
<dbReference type="Proteomes" id="UP000799118">
    <property type="component" value="Unassembled WGS sequence"/>
</dbReference>
<dbReference type="CDD" id="cd11041">
    <property type="entry name" value="CYP503A1-like"/>
    <property type="match status" value="1"/>
</dbReference>
<evidence type="ECO:0000256" key="7">
    <source>
        <dbReference type="RuleBase" id="RU000461"/>
    </source>
</evidence>
<dbReference type="SUPFAM" id="SSF48264">
    <property type="entry name" value="Cytochrome P450"/>
    <property type="match status" value="1"/>
</dbReference>
<organism evidence="8 9">
    <name type="scientific">Gymnopus androsaceus JB14</name>
    <dbReference type="NCBI Taxonomy" id="1447944"/>
    <lineage>
        <taxon>Eukaryota</taxon>
        <taxon>Fungi</taxon>
        <taxon>Dikarya</taxon>
        <taxon>Basidiomycota</taxon>
        <taxon>Agaricomycotina</taxon>
        <taxon>Agaricomycetes</taxon>
        <taxon>Agaricomycetidae</taxon>
        <taxon>Agaricales</taxon>
        <taxon>Marasmiineae</taxon>
        <taxon>Omphalotaceae</taxon>
        <taxon>Gymnopus</taxon>
    </lineage>
</organism>
<keyword evidence="3 6" id="KW-0479">Metal-binding</keyword>
<dbReference type="InterPro" id="IPR017972">
    <property type="entry name" value="Cyt_P450_CS"/>
</dbReference>
<dbReference type="PRINTS" id="PR00465">
    <property type="entry name" value="EP450IV"/>
</dbReference>
<keyword evidence="4 7" id="KW-0560">Oxidoreductase</keyword>
<dbReference type="EMBL" id="ML769573">
    <property type="protein sequence ID" value="KAE9393370.1"/>
    <property type="molecule type" value="Genomic_DNA"/>
</dbReference>
<dbReference type="AlphaFoldDB" id="A0A6A4H6L9"/>
<dbReference type="Pfam" id="PF00067">
    <property type="entry name" value="p450"/>
    <property type="match status" value="1"/>
</dbReference>
<dbReference type="InterPro" id="IPR036396">
    <property type="entry name" value="Cyt_P450_sf"/>
</dbReference>
<keyword evidence="7" id="KW-0503">Monooxygenase</keyword>
<comment type="similarity">
    <text evidence="2 7">Belongs to the cytochrome P450 family.</text>
</comment>
<accession>A0A6A4H6L9</accession>
<protein>
    <submittedName>
        <fullName evidence="8">Cytochrome P450</fullName>
    </submittedName>
</protein>
<comment type="cofactor">
    <cofactor evidence="1 6">
        <name>heme</name>
        <dbReference type="ChEBI" id="CHEBI:30413"/>
    </cofactor>
</comment>